<dbReference type="Proteomes" id="UP000786811">
    <property type="component" value="Unassembled WGS sequence"/>
</dbReference>
<reference evidence="2" key="1">
    <citation type="submission" date="2021-04" db="EMBL/GenBank/DDBJ databases">
        <authorList>
            <person name="Chebbi M.A.C M."/>
        </authorList>
    </citation>
    <scope>NUCLEOTIDE SEQUENCE</scope>
</reference>
<evidence type="ECO:0000256" key="1">
    <source>
        <dbReference type="SAM" id="Phobius"/>
    </source>
</evidence>
<evidence type="ECO:0000313" key="3">
    <source>
        <dbReference type="Proteomes" id="UP000786811"/>
    </source>
</evidence>
<sequence>MTILESCWSPIIWTNNIKAGSKAIAFYTAAMSIILITLIIYQMCGGDSTQLYNPLFEADSRYSLQVVGSFFIAFFVLLIIFARFIVIGINHRVRGWLLPWLVAWFIFCAFQLVFGLWLLGGYYIYLQVVLPTMINWLWMGYNVSKYNLSFVIRTITKILMKKYTKIYILFFFFFQFYCWLCVLSVYKLFQQIQSPNIELLWP</sequence>
<dbReference type="PANTHER" id="PTHR36694:SF11">
    <property type="entry name" value="LP21121P-RELATED"/>
    <property type="match status" value="1"/>
</dbReference>
<feature type="transmembrane region" description="Helical" evidence="1">
    <location>
        <begin position="164"/>
        <end position="186"/>
    </location>
</feature>
<dbReference type="GO" id="GO:0005886">
    <property type="term" value="C:plasma membrane"/>
    <property type="evidence" value="ECO:0007669"/>
    <property type="project" value="TreeGrafter"/>
</dbReference>
<organism evidence="2 3">
    <name type="scientific">Cotesia congregata</name>
    <name type="common">Parasitoid wasp</name>
    <name type="synonym">Apanteles congregatus</name>
    <dbReference type="NCBI Taxonomy" id="51543"/>
    <lineage>
        <taxon>Eukaryota</taxon>
        <taxon>Metazoa</taxon>
        <taxon>Ecdysozoa</taxon>
        <taxon>Arthropoda</taxon>
        <taxon>Hexapoda</taxon>
        <taxon>Insecta</taxon>
        <taxon>Pterygota</taxon>
        <taxon>Neoptera</taxon>
        <taxon>Endopterygota</taxon>
        <taxon>Hymenoptera</taxon>
        <taxon>Apocrita</taxon>
        <taxon>Ichneumonoidea</taxon>
        <taxon>Braconidae</taxon>
        <taxon>Microgastrinae</taxon>
        <taxon>Cotesia</taxon>
    </lineage>
</organism>
<gene>
    <name evidence="2" type="ORF">HICCMSTLAB_LOCUS7128</name>
</gene>
<feature type="transmembrane region" description="Helical" evidence="1">
    <location>
        <begin position="24"/>
        <end position="42"/>
    </location>
</feature>
<name>A0A8J2HGN5_COTCN</name>
<keyword evidence="1" id="KW-0812">Transmembrane</keyword>
<dbReference type="AlphaFoldDB" id="A0A8J2HGN5"/>
<dbReference type="OrthoDB" id="6572371at2759"/>
<dbReference type="GO" id="GO:0019991">
    <property type="term" value="P:septate junction assembly"/>
    <property type="evidence" value="ECO:0007669"/>
    <property type="project" value="TreeGrafter"/>
</dbReference>
<feature type="transmembrane region" description="Helical" evidence="1">
    <location>
        <begin position="62"/>
        <end position="85"/>
    </location>
</feature>
<accession>A0A8J2HGN5</accession>
<keyword evidence="1" id="KW-0472">Membrane</keyword>
<keyword evidence="3" id="KW-1185">Reference proteome</keyword>
<dbReference type="GO" id="GO:0060857">
    <property type="term" value="P:establishment of glial blood-brain barrier"/>
    <property type="evidence" value="ECO:0007669"/>
    <property type="project" value="TreeGrafter"/>
</dbReference>
<keyword evidence="1" id="KW-1133">Transmembrane helix</keyword>
<proteinExistence type="predicted"/>
<dbReference type="PANTHER" id="PTHR36694">
    <property type="entry name" value="PASIFLORA 1, ISOFORM A-RELATED"/>
    <property type="match status" value="1"/>
</dbReference>
<protein>
    <submittedName>
        <fullName evidence="2">Uncharacterized protein</fullName>
    </submittedName>
</protein>
<evidence type="ECO:0000313" key="2">
    <source>
        <dbReference type="EMBL" id="CAG5093802.1"/>
    </source>
</evidence>
<feature type="transmembrane region" description="Helical" evidence="1">
    <location>
        <begin position="124"/>
        <end position="143"/>
    </location>
</feature>
<comment type="caution">
    <text evidence="2">The sequence shown here is derived from an EMBL/GenBank/DDBJ whole genome shotgun (WGS) entry which is preliminary data.</text>
</comment>
<dbReference type="GO" id="GO:0035159">
    <property type="term" value="P:regulation of tube length, open tracheal system"/>
    <property type="evidence" value="ECO:0007669"/>
    <property type="project" value="TreeGrafter"/>
</dbReference>
<dbReference type="EMBL" id="CAJNRD030001120">
    <property type="protein sequence ID" value="CAG5093802.1"/>
    <property type="molecule type" value="Genomic_DNA"/>
</dbReference>
<feature type="transmembrane region" description="Helical" evidence="1">
    <location>
        <begin position="97"/>
        <end position="118"/>
    </location>
</feature>